<evidence type="ECO:0000313" key="3">
    <source>
        <dbReference type="Proteomes" id="UP000291981"/>
    </source>
</evidence>
<dbReference type="OrthoDB" id="680346at2"/>
<name>A0A4V2HSG0_9FLAO</name>
<dbReference type="Pfam" id="PF01381">
    <property type="entry name" value="HTH_3"/>
    <property type="match status" value="1"/>
</dbReference>
<dbReference type="InterPro" id="IPR001387">
    <property type="entry name" value="Cro/C1-type_HTH"/>
</dbReference>
<dbReference type="AlphaFoldDB" id="A0A4V2HSG0"/>
<accession>A0A4V2HSG0</accession>
<comment type="caution">
    <text evidence="2">The sequence shown here is derived from an EMBL/GenBank/DDBJ whole genome shotgun (WGS) entry which is preliminary data.</text>
</comment>
<gene>
    <name evidence="2" type="ORF">EW142_13330</name>
</gene>
<dbReference type="SUPFAM" id="SSF47413">
    <property type="entry name" value="lambda repressor-like DNA-binding domains"/>
    <property type="match status" value="1"/>
</dbReference>
<dbReference type="InterPro" id="IPR010982">
    <property type="entry name" value="Lambda_DNA-bd_dom_sf"/>
</dbReference>
<evidence type="ECO:0000313" key="2">
    <source>
        <dbReference type="EMBL" id="TAI47640.1"/>
    </source>
</evidence>
<sequence>MRRKYTEEDLQFLKKFGEHLLNLREKARLSQAALETDAKMSKNQIGRIERGEISTSITNLNLIANALGMELKDLFDFS</sequence>
<protein>
    <submittedName>
        <fullName evidence="2">XRE family transcriptional regulator</fullName>
    </submittedName>
</protein>
<dbReference type="EMBL" id="SGIU01000002">
    <property type="protein sequence ID" value="TAI47640.1"/>
    <property type="molecule type" value="Genomic_DNA"/>
</dbReference>
<dbReference type="GO" id="GO:0003677">
    <property type="term" value="F:DNA binding"/>
    <property type="evidence" value="ECO:0007669"/>
    <property type="project" value="InterPro"/>
</dbReference>
<dbReference type="SMART" id="SM00530">
    <property type="entry name" value="HTH_XRE"/>
    <property type="match status" value="1"/>
</dbReference>
<reference evidence="2 3" key="1">
    <citation type="submission" date="2019-02" db="EMBL/GenBank/DDBJ databases">
        <title>Draft genome sequence of Muricauda sp. 176CP4-71.</title>
        <authorList>
            <person name="Park J.-S."/>
        </authorList>
    </citation>
    <scope>NUCLEOTIDE SEQUENCE [LARGE SCALE GENOMIC DNA]</scope>
    <source>
        <strain evidence="2 3">176CP4-71</strain>
    </source>
</reference>
<dbReference type="Proteomes" id="UP000291981">
    <property type="component" value="Unassembled WGS sequence"/>
</dbReference>
<evidence type="ECO:0000259" key="1">
    <source>
        <dbReference type="PROSITE" id="PS50943"/>
    </source>
</evidence>
<proteinExistence type="predicted"/>
<dbReference type="PROSITE" id="PS50943">
    <property type="entry name" value="HTH_CROC1"/>
    <property type="match status" value="1"/>
</dbReference>
<feature type="domain" description="HTH cro/C1-type" evidence="1">
    <location>
        <begin position="20"/>
        <end position="74"/>
    </location>
</feature>
<dbReference type="Gene3D" id="1.10.260.40">
    <property type="entry name" value="lambda repressor-like DNA-binding domains"/>
    <property type="match status" value="1"/>
</dbReference>
<keyword evidence="3" id="KW-1185">Reference proteome</keyword>
<organism evidence="2 3">
    <name type="scientific">Flagellimonas allohymeniacidonis</name>
    <dbReference type="NCBI Taxonomy" id="2517819"/>
    <lineage>
        <taxon>Bacteria</taxon>
        <taxon>Pseudomonadati</taxon>
        <taxon>Bacteroidota</taxon>
        <taxon>Flavobacteriia</taxon>
        <taxon>Flavobacteriales</taxon>
        <taxon>Flavobacteriaceae</taxon>
        <taxon>Flagellimonas</taxon>
    </lineage>
</organism>
<dbReference type="CDD" id="cd00093">
    <property type="entry name" value="HTH_XRE"/>
    <property type="match status" value="1"/>
</dbReference>
<dbReference type="RefSeq" id="WP_130614625.1">
    <property type="nucleotide sequence ID" value="NZ_SGIU01000002.1"/>
</dbReference>